<evidence type="ECO:0000313" key="6">
    <source>
        <dbReference type="Proteomes" id="UP001494588"/>
    </source>
</evidence>
<evidence type="ECO:0000313" key="5">
    <source>
        <dbReference type="EMBL" id="MEM5291484.1"/>
    </source>
</evidence>
<comment type="caution">
    <text evidence="5">The sequence shown here is derived from an EMBL/GenBank/DDBJ whole genome shotgun (WGS) entry which is preliminary data.</text>
</comment>
<sequence>MITFNDLSFNGQYLSALEIATRSPHVAPSRLGDMVNLGQAFFEIKPNDPRLVFLSGRKLNAVFAIVEACWVLRGSNELAPLAREIATYGDFSDDGVTLNGAYGYRLRSYFDFDQIEQGLEILKLDPSSRRVVLSLYDTDDLGKRSKDIPCNTSVFLKIIDRKLDLTVINRSNDLFLGVPYNIFTFGILQAYLAKRLGMDIGNQRHFTDCLHAYTENLLKIEAIVRANKLSEVEERSAAFNWEYSAAILENANAIVDDDFRSITSDGLRAFLLSLTKDDCDRTTHSDSDTHHTTFYTFLADRVIGRRSAR</sequence>
<accession>A0ABU9QQE6</accession>
<keyword evidence="3" id="KW-0808">Transferase</keyword>
<dbReference type="EMBL" id="JAZHGC010000052">
    <property type="protein sequence ID" value="MEM5291484.1"/>
    <property type="molecule type" value="Genomic_DNA"/>
</dbReference>
<evidence type="ECO:0000256" key="2">
    <source>
        <dbReference type="ARBA" id="ARBA00022603"/>
    </source>
</evidence>
<dbReference type="Pfam" id="PF00303">
    <property type="entry name" value="Thymidylat_synt"/>
    <property type="match status" value="1"/>
</dbReference>
<dbReference type="InterPro" id="IPR036926">
    <property type="entry name" value="Thymidate_synth/dCMP_Mease_sf"/>
</dbReference>
<evidence type="ECO:0000259" key="4">
    <source>
        <dbReference type="Pfam" id="PF00303"/>
    </source>
</evidence>
<dbReference type="InterPro" id="IPR023451">
    <property type="entry name" value="Thymidate_synth/dCMP_Mease_dom"/>
</dbReference>
<dbReference type="Gene3D" id="3.30.572.10">
    <property type="entry name" value="Thymidylate synthase/dCMP hydroxymethylase domain"/>
    <property type="match status" value="1"/>
</dbReference>
<keyword evidence="2" id="KW-0489">Methyltransferase</keyword>
<dbReference type="PRINTS" id="PR00108">
    <property type="entry name" value="THYMDSNTHASE"/>
</dbReference>
<evidence type="ECO:0000256" key="3">
    <source>
        <dbReference type="ARBA" id="ARBA00022679"/>
    </source>
</evidence>
<dbReference type="PANTHER" id="PTHR11548:SF1">
    <property type="entry name" value="THYMIDYLATE SYNTHASE 1"/>
    <property type="match status" value="1"/>
</dbReference>
<dbReference type="InterPro" id="IPR045097">
    <property type="entry name" value="Thymidate_synth/dCMP_Mease"/>
</dbReference>
<dbReference type="SUPFAM" id="SSF55831">
    <property type="entry name" value="Thymidylate synthase/dCMP hydroxymethylase"/>
    <property type="match status" value="1"/>
</dbReference>
<keyword evidence="6" id="KW-1185">Reference proteome</keyword>
<dbReference type="InterPro" id="IPR000398">
    <property type="entry name" value="Thymidylate_synthase"/>
</dbReference>
<reference evidence="5 6" key="1">
    <citation type="submission" date="2024-01" db="EMBL/GenBank/DDBJ databases">
        <title>The diversity of rhizobia nodulating Mimosa spp. in eleven states of Brazil covering several biomes is determined by host plant, location, and edaphic factors.</title>
        <authorList>
            <person name="Rouws L."/>
            <person name="Barauna A."/>
            <person name="Beukes C."/>
            <person name="De Faria S.M."/>
            <person name="Gross E."/>
            <person name="Dos Reis Junior F.B."/>
            <person name="Simon M."/>
            <person name="Maluk M."/>
            <person name="Odee D.W."/>
            <person name="Kenicer G."/>
            <person name="Young J.P.W."/>
            <person name="Reis V.M."/>
            <person name="Zilli J."/>
            <person name="James E.K."/>
        </authorList>
    </citation>
    <scope>NUCLEOTIDE SEQUENCE [LARGE SCALE GENOMIC DNA]</scope>
    <source>
        <strain evidence="5 6">JPY77</strain>
    </source>
</reference>
<dbReference type="PANTHER" id="PTHR11548">
    <property type="entry name" value="THYMIDYLATE SYNTHASE 1"/>
    <property type="match status" value="1"/>
</dbReference>
<dbReference type="EC" id="2.1.1.45" evidence="1"/>
<evidence type="ECO:0000256" key="1">
    <source>
        <dbReference type="ARBA" id="ARBA00011947"/>
    </source>
</evidence>
<dbReference type="Proteomes" id="UP001494588">
    <property type="component" value="Unassembled WGS sequence"/>
</dbReference>
<feature type="domain" description="Thymidylate synthase/dCMP hydroxymethylase" evidence="4">
    <location>
        <begin position="45"/>
        <end position="224"/>
    </location>
</feature>
<gene>
    <name evidence="5" type="ORF">V4C55_37765</name>
</gene>
<organism evidence="5 6">
    <name type="scientific">Paraburkholderia sabiae</name>
    <dbReference type="NCBI Taxonomy" id="273251"/>
    <lineage>
        <taxon>Bacteria</taxon>
        <taxon>Pseudomonadati</taxon>
        <taxon>Pseudomonadota</taxon>
        <taxon>Betaproteobacteria</taxon>
        <taxon>Burkholderiales</taxon>
        <taxon>Burkholderiaceae</taxon>
        <taxon>Paraburkholderia</taxon>
    </lineage>
</organism>
<protein>
    <recommendedName>
        <fullName evidence="1">thymidylate synthase</fullName>
        <ecNumber evidence="1">2.1.1.45</ecNumber>
    </recommendedName>
</protein>
<name>A0ABU9QQE6_9BURK</name>
<proteinExistence type="predicted"/>
<dbReference type="RefSeq" id="WP_201661032.1">
    <property type="nucleotide sequence ID" value="NZ_CAJHCS010000044.1"/>
</dbReference>